<evidence type="ECO:0000313" key="10">
    <source>
        <dbReference type="EMBL" id="MEJ8824486.1"/>
    </source>
</evidence>
<dbReference type="EC" id="1.13.11.5" evidence="7"/>
<evidence type="ECO:0000259" key="9">
    <source>
        <dbReference type="Pfam" id="PF20510"/>
    </source>
</evidence>
<accession>A0ABU8W365</accession>
<dbReference type="InterPro" id="IPR011051">
    <property type="entry name" value="RmlC_Cupin_sf"/>
</dbReference>
<feature type="domain" description="Homogentisate 1,2-dioxygenase C-terminal" evidence="8">
    <location>
        <begin position="282"/>
        <end position="431"/>
    </location>
</feature>
<dbReference type="Gene3D" id="2.60.120.10">
    <property type="entry name" value="Jelly Rolls"/>
    <property type="match status" value="1"/>
</dbReference>
<dbReference type="NCBIfam" id="TIGR01015">
    <property type="entry name" value="hmgA"/>
    <property type="match status" value="1"/>
</dbReference>
<keyword evidence="4" id="KW-0223">Dioxygenase</keyword>
<organism evidence="10 11">
    <name type="scientific">Variovorax humicola</name>
    <dbReference type="NCBI Taxonomy" id="1769758"/>
    <lineage>
        <taxon>Bacteria</taxon>
        <taxon>Pseudomonadati</taxon>
        <taxon>Pseudomonadota</taxon>
        <taxon>Betaproteobacteria</taxon>
        <taxon>Burkholderiales</taxon>
        <taxon>Comamonadaceae</taxon>
        <taxon>Variovorax</taxon>
    </lineage>
</organism>
<comment type="similarity">
    <text evidence="2">Belongs to the homogentisate dioxygenase family.</text>
</comment>
<gene>
    <name evidence="10" type="primary">hmgA</name>
    <name evidence="10" type="ORF">WKW80_21010</name>
</gene>
<comment type="caution">
    <text evidence="10">The sequence shown here is derived from an EMBL/GenBank/DDBJ whole genome shotgun (WGS) entry which is preliminary data.</text>
</comment>
<dbReference type="RefSeq" id="WP_340365511.1">
    <property type="nucleotide sequence ID" value="NZ_JBBKZV010000014.1"/>
</dbReference>
<keyword evidence="11" id="KW-1185">Reference proteome</keyword>
<comment type="cofactor">
    <cofactor evidence="1">
        <name>Fe cation</name>
        <dbReference type="ChEBI" id="CHEBI:24875"/>
    </cofactor>
</comment>
<protein>
    <recommendedName>
        <fullName evidence="7">Homogentisate 1,2-dioxygenase</fullName>
        <ecNumber evidence="7">1.13.11.5</ecNumber>
    </recommendedName>
</protein>
<dbReference type="SUPFAM" id="SSF51182">
    <property type="entry name" value="RmlC-like cupins"/>
    <property type="match status" value="1"/>
</dbReference>
<evidence type="ECO:0000256" key="3">
    <source>
        <dbReference type="ARBA" id="ARBA00022723"/>
    </source>
</evidence>
<dbReference type="GO" id="GO:0004411">
    <property type="term" value="F:homogentisate 1,2-dioxygenase activity"/>
    <property type="evidence" value="ECO:0007669"/>
    <property type="project" value="UniProtKB-EC"/>
</dbReference>
<dbReference type="InterPro" id="IPR005708">
    <property type="entry name" value="Homogentis_dOase"/>
</dbReference>
<evidence type="ECO:0000313" key="11">
    <source>
        <dbReference type="Proteomes" id="UP001363010"/>
    </source>
</evidence>
<dbReference type="PANTHER" id="PTHR11056">
    <property type="entry name" value="HOMOGENTISATE 1,2-DIOXYGENASE"/>
    <property type="match status" value="1"/>
</dbReference>
<dbReference type="InterPro" id="IPR046451">
    <property type="entry name" value="HgmA_C"/>
</dbReference>
<keyword evidence="6" id="KW-0408">Iron</keyword>
<proteinExistence type="inferred from homology"/>
<evidence type="ECO:0000259" key="8">
    <source>
        <dbReference type="Pfam" id="PF04209"/>
    </source>
</evidence>
<feature type="domain" description="Homogentisate 1,2-dioxygenase N-terminal" evidence="9">
    <location>
        <begin position="10"/>
        <end position="280"/>
    </location>
</feature>
<keyword evidence="5 10" id="KW-0560">Oxidoreductase</keyword>
<evidence type="ECO:0000256" key="2">
    <source>
        <dbReference type="ARBA" id="ARBA00007757"/>
    </source>
</evidence>
<dbReference type="Pfam" id="PF04209">
    <property type="entry name" value="HgmA_C"/>
    <property type="match status" value="1"/>
</dbReference>
<evidence type="ECO:0000256" key="5">
    <source>
        <dbReference type="ARBA" id="ARBA00023002"/>
    </source>
</evidence>
<dbReference type="Proteomes" id="UP001363010">
    <property type="component" value="Unassembled WGS sequence"/>
</dbReference>
<dbReference type="EMBL" id="JBBKZV010000014">
    <property type="protein sequence ID" value="MEJ8824486.1"/>
    <property type="molecule type" value="Genomic_DNA"/>
</dbReference>
<dbReference type="Pfam" id="PF20510">
    <property type="entry name" value="HgmA_N"/>
    <property type="match status" value="1"/>
</dbReference>
<dbReference type="CDD" id="cd07000">
    <property type="entry name" value="cupin_HGO_N"/>
    <property type="match status" value="1"/>
</dbReference>
<evidence type="ECO:0000256" key="6">
    <source>
        <dbReference type="ARBA" id="ARBA00023004"/>
    </source>
</evidence>
<reference evidence="10 11" key="1">
    <citation type="submission" date="2024-03" db="EMBL/GenBank/DDBJ databases">
        <title>Novel species of the genus Variovorax.</title>
        <authorList>
            <person name="Liu Q."/>
            <person name="Xin Y.-H."/>
        </authorList>
    </citation>
    <scope>NUCLEOTIDE SEQUENCE [LARGE SCALE GENOMIC DNA]</scope>
    <source>
        <strain evidence="10 11">KACC 18501</strain>
    </source>
</reference>
<dbReference type="InterPro" id="IPR014710">
    <property type="entry name" value="RmlC-like_jellyroll"/>
</dbReference>
<evidence type="ECO:0000256" key="4">
    <source>
        <dbReference type="ARBA" id="ARBA00022964"/>
    </source>
</evidence>
<dbReference type="PANTHER" id="PTHR11056:SF0">
    <property type="entry name" value="HOMOGENTISATE 1,2-DIOXYGENASE"/>
    <property type="match status" value="1"/>
</dbReference>
<dbReference type="InterPro" id="IPR046452">
    <property type="entry name" value="HgmA_N"/>
</dbReference>
<name>A0ABU8W365_9BURK</name>
<keyword evidence="3" id="KW-0479">Metal-binding</keyword>
<sequence>MTTESSPALQYQSGFGNEFASETRAGALPVGRNSPQSAPFGLYAELLSGTAFTAPRSHNRRTWMYRMRPSAMHSKAVEVKVPFWKTGAFVDAATPANRMRWNPWAGPKGDADFIDGMFTIAGNGDAHAQLGVAAHVYHADRSMTDRYLLNSDGEMLIVPQHGNLLIHTELGRLLVAPGEFAVMPRGMKWRVEIPDGVACGYVCENYGAAFRLPELGPIGSNGLANARDFLTPVAAFEPPASRPCRVVNKYLGYFWESRQDHSPLDVVAWHGNLVPYKYDMANFMAIGTVSFDHPDPSINTVLTSGTDTPGIANCDFVIFPPRWLVADDTFRPPWFHRNIMSELMGLVRGVYDAKAEGFVPGGVSLHNSMLPHGPDATTFEKASSAALAPHRLDNTLAFMFESRLVFRPTAQALQAAHMQPDYDSVWSGFNAASQT</sequence>
<evidence type="ECO:0000256" key="1">
    <source>
        <dbReference type="ARBA" id="ARBA00001962"/>
    </source>
</evidence>
<evidence type="ECO:0000256" key="7">
    <source>
        <dbReference type="NCBIfam" id="TIGR01015"/>
    </source>
</evidence>